<dbReference type="SUPFAM" id="SSF55729">
    <property type="entry name" value="Acyl-CoA N-acyltransferases (Nat)"/>
    <property type="match status" value="1"/>
</dbReference>
<accession>A0A2S5TC54</accession>
<protein>
    <recommendedName>
        <fullName evidence="1">N-acetyltransferase domain-containing protein</fullName>
    </recommendedName>
</protein>
<dbReference type="InterPro" id="IPR000182">
    <property type="entry name" value="GNAT_dom"/>
</dbReference>
<dbReference type="InterPro" id="IPR016181">
    <property type="entry name" value="Acyl_CoA_acyltransferase"/>
</dbReference>
<gene>
    <name evidence="2" type="ORF">C3942_17530</name>
</gene>
<keyword evidence="3" id="KW-1185">Reference proteome</keyword>
<dbReference type="Pfam" id="PF00583">
    <property type="entry name" value="Acetyltransf_1"/>
    <property type="match status" value="1"/>
</dbReference>
<organism evidence="2 3">
    <name type="scientific">Solimonas fluminis</name>
    <dbReference type="NCBI Taxonomy" id="2086571"/>
    <lineage>
        <taxon>Bacteria</taxon>
        <taxon>Pseudomonadati</taxon>
        <taxon>Pseudomonadota</taxon>
        <taxon>Gammaproteobacteria</taxon>
        <taxon>Nevskiales</taxon>
        <taxon>Nevskiaceae</taxon>
        <taxon>Solimonas</taxon>
    </lineage>
</organism>
<dbReference type="PROSITE" id="PS51186">
    <property type="entry name" value="GNAT"/>
    <property type="match status" value="1"/>
</dbReference>
<dbReference type="AlphaFoldDB" id="A0A2S5TC54"/>
<evidence type="ECO:0000313" key="2">
    <source>
        <dbReference type="EMBL" id="PPE72580.1"/>
    </source>
</evidence>
<evidence type="ECO:0000313" key="3">
    <source>
        <dbReference type="Proteomes" id="UP000238220"/>
    </source>
</evidence>
<feature type="domain" description="N-acetyltransferase" evidence="1">
    <location>
        <begin position="5"/>
        <end position="169"/>
    </location>
</feature>
<proteinExistence type="predicted"/>
<name>A0A2S5TC54_9GAMM</name>
<dbReference type="RefSeq" id="WP_104231666.1">
    <property type="nucleotide sequence ID" value="NZ_PSNW01000011.1"/>
</dbReference>
<dbReference type="EMBL" id="PSNW01000011">
    <property type="protein sequence ID" value="PPE72580.1"/>
    <property type="molecule type" value="Genomic_DNA"/>
</dbReference>
<reference evidence="2 3" key="1">
    <citation type="submission" date="2018-02" db="EMBL/GenBank/DDBJ databases">
        <title>Genome sequencing of Solimonas sp. HR-BB.</title>
        <authorList>
            <person name="Lee Y."/>
            <person name="Jeon C.O."/>
        </authorList>
    </citation>
    <scope>NUCLEOTIDE SEQUENCE [LARGE SCALE GENOMIC DNA]</scope>
    <source>
        <strain evidence="2 3">HR-BB</strain>
    </source>
</reference>
<dbReference type="Gene3D" id="3.40.630.30">
    <property type="match status" value="1"/>
</dbReference>
<sequence length="337" mass="36030">MTETPEFRLAAPQDAADITACVRAVRGESYPIRLLYAPAELAQAIADARLVFALALLPSSGEVAGLAALEPSPYGRTAELGVLMVRPSLRRQGIADDMRRLLAAWAREQGRRGLWGEVLAPVAESPEAVCISQRFTENAQLVPCGIALGLWPGIGGTRQSFVRYARPLPPDAASTACRLPARHHAITAEILGRLCCPVSFEEESPASGLSRLHATHDQGLRSWVLAVPRIGSDSAAQLLAAITRLQADPGVACAHLELPLAQPGASLLCELAEAQGFFFSTITPEAFREGPGLRLQWLAQPIEPTALALLNPLARRIAEHQFREQARVRACAVAAAA</sequence>
<comment type="caution">
    <text evidence="2">The sequence shown here is derived from an EMBL/GenBank/DDBJ whole genome shotgun (WGS) entry which is preliminary data.</text>
</comment>
<dbReference type="GO" id="GO:0016747">
    <property type="term" value="F:acyltransferase activity, transferring groups other than amino-acyl groups"/>
    <property type="evidence" value="ECO:0007669"/>
    <property type="project" value="InterPro"/>
</dbReference>
<dbReference type="Proteomes" id="UP000238220">
    <property type="component" value="Unassembled WGS sequence"/>
</dbReference>
<evidence type="ECO:0000259" key="1">
    <source>
        <dbReference type="PROSITE" id="PS51186"/>
    </source>
</evidence>
<dbReference type="CDD" id="cd04301">
    <property type="entry name" value="NAT_SF"/>
    <property type="match status" value="1"/>
</dbReference>